<organism evidence="1 2">
    <name type="scientific">Funneliformis mosseae</name>
    <name type="common">Endomycorrhizal fungus</name>
    <name type="synonym">Glomus mosseae</name>
    <dbReference type="NCBI Taxonomy" id="27381"/>
    <lineage>
        <taxon>Eukaryota</taxon>
        <taxon>Fungi</taxon>
        <taxon>Fungi incertae sedis</taxon>
        <taxon>Mucoromycota</taxon>
        <taxon>Glomeromycotina</taxon>
        <taxon>Glomeromycetes</taxon>
        <taxon>Glomerales</taxon>
        <taxon>Glomeraceae</taxon>
        <taxon>Funneliformis</taxon>
    </lineage>
</organism>
<proteinExistence type="predicted"/>
<feature type="non-terminal residue" evidence="1">
    <location>
        <position position="1"/>
    </location>
</feature>
<dbReference type="EMBL" id="CAJVPP010024150">
    <property type="protein sequence ID" value="CAG8748980.1"/>
    <property type="molecule type" value="Genomic_DNA"/>
</dbReference>
<name>A0A9N9NNC8_FUNMO</name>
<gene>
    <name evidence="1" type="ORF">FMOSSE_LOCUS16549</name>
</gene>
<evidence type="ECO:0000313" key="2">
    <source>
        <dbReference type="Proteomes" id="UP000789375"/>
    </source>
</evidence>
<protein>
    <submittedName>
        <fullName evidence="1">11210_t:CDS:1</fullName>
    </submittedName>
</protein>
<evidence type="ECO:0000313" key="1">
    <source>
        <dbReference type="EMBL" id="CAG8748980.1"/>
    </source>
</evidence>
<dbReference type="AlphaFoldDB" id="A0A9N9NNC8"/>
<comment type="caution">
    <text evidence="1">The sequence shown here is derived from an EMBL/GenBank/DDBJ whole genome shotgun (WGS) entry which is preliminary data.</text>
</comment>
<sequence>RPETIINGWRKTGILPQNTNNDQNIDDDFANFNFTDDDEEEDINQIQDLIDRLVPNVYENPIFAKEYLQYEKDETNNQMMTDKEIIEIMKEPEEPNIEESDIPIISNYEVLVALNQIIIYTDQKSDKIDFSKDQIRAIKKLRKVVEREEFNSKQQVTLDLCFETNTNE</sequence>
<reference evidence="1" key="1">
    <citation type="submission" date="2021-06" db="EMBL/GenBank/DDBJ databases">
        <authorList>
            <person name="Kallberg Y."/>
            <person name="Tangrot J."/>
            <person name="Rosling A."/>
        </authorList>
    </citation>
    <scope>NUCLEOTIDE SEQUENCE</scope>
    <source>
        <strain evidence="1">87-6 pot B 2015</strain>
    </source>
</reference>
<accession>A0A9N9NNC8</accession>
<keyword evidence="2" id="KW-1185">Reference proteome</keyword>
<feature type="non-terminal residue" evidence="1">
    <location>
        <position position="168"/>
    </location>
</feature>
<dbReference type="Proteomes" id="UP000789375">
    <property type="component" value="Unassembled WGS sequence"/>
</dbReference>